<sequence>MLKAQSRCIGQVLFLAFGHFSVVRLNDFKIPYRFEKEDFMI</sequence>
<protein>
    <submittedName>
        <fullName evidence="1">Uncharacterized protein</fullName>
    </submittedName>
</protein>
<keyword evidence="2" id="KW-1185">Reference proteome</keyword>
<name>A1ZFR5_MICM2</name>
<comment type="caution">
    <text evidence="1">The sequence shown here is derived from an EMBL/GenBank/DDBJ whole genome shotgun (WGS) entry which is preliminary data.</text>
</comment>
<accession>A1ZFR5</accession>
<gene>
    <name evidence="1" type="ORF">M23134_01163</name>
</gene>
<evidence type="ECO:0000313" key="2">
    <source>
        <dbReference type="Proteomes" id="UP000004095"/>
    </source>
</evidence>
<dbReference type="AlphaFoldDB" id="A1ZFR5"/>
<organism evidence="1 2">
    <name type="scientific">Microscilla marina ATCC 23134</name>
    <dbReference type="NCBI Taxonomy" id="313606"/>
    <lineage>
        <taxon>Bacteria</taxon>
        <taxon>Pseudomonadati</taxon>
        <taxon>Bacteroidota</taxon>
        <taxon>Cytophagia</taxon>
        <taxon>Cytophagales</taxon>
        <taxon>Microscillaceae</taxon>
        <taxon>Microscilla</taxon>
    </lineage>
</organism>
<evidence type="ECO:0000313" key="1">
    <source>
        <dbReference type="EMBL" id="EAY30839.1"/>
    </source>
</evidence>
<reference evidence="1 2" key="1">
    <citation type="submission" date="2007-01" db="EMBL/GenBank/DDBJ databases">
        <authorList>
            <person name="Haygood M."/>
            <person name="Podell S."/>
            <person name="Anderson C."/>
            <person name="Hopkinson B."/>
            <person name="Roe K."/>
            <person name="Barbeau K."/>
            <person name="Gaasterland T."/>
            <person name="Ferriera S."/>
            <person name="Johnson J."/>
            <person name="Kravitz S."/>
            <person name="Beeson K."/>
            <person name="Sutton G."/>
            <person name="Rogers Y.-H."/>
            <person name="Friedman R."/>
            <person name="Frazier M."/>
            <person name="Venter J.C."/>
        </authorList>
    </citation>
    <scope>NUCLEOTIDE SEQUENCE [LARGE SCALE GENOMIC DNA]</scope>
    <source>
        <strain evidence="1 2">ATCC 23134</strain>
    </source>
</reference>
<dbReference type="Proteomes" id="UP000004095">
    <property type="component" value="Unassembled WGS sequence"/>
</dbReference>
<dbReference type="EMBL" id="AAWS01000005">
    <property type="protein sequence ID" value="EAY30839.1"/>
    <property type="molecule type" value="Genomic_DNA"/>
</dbReference>
<proteinExistence type="predicted"/>